<sequence>MSNELKQLRKNLKSFAKKCKNFKYTDSALLTFLLCGTVMSNNFLTAETKEPSVENYRYEFLKSINKMQENVKKSKKENKRLLNSSNLELIQLMEQGDHVVKSPWINWQFANGGYYNDWHEAYKGIGDKNEKYPYEGIFERSLNLYERTISPNSDNYELLERTRRLASATGLANGYGLISVYSATEPLVSFEISAGIRPRRVNKSPLSIADKTAIIPILPEPIRFTPPKPVIKLPVLPDLPAPPTFNIQLGSYQNPMGYITLPGINGSFYNNPAIGTPRTYTQANTSINDITTNNPSLRYGWASQAGGKSALFFIHFDVISNDTNGSTVQLNNNLTVTSKNPLNTSQRQDEINAGRNYNGQDFLVGGSRAATVDNVIDVDLENNSTINLIGPLVVGFEAQTDTYLKQTRNFDQKERKITNGNGGVITDALEPSDSELQSLIPLNTERSLIPGMFANRPASIEIKNKNGYVGHKVGLILTYENRDEYPNSNYFLTNNGIIRFFGEKSIGMQVFALSSPSRVTMSNTGSGTKGMFMGGIESYAMKWSSRVANNSTMNNSGTIEISGDAGTHTSAGVTTVLNSLSSGMAVIENGITEGKAAFSIRGYNGKVTNSGTINVSGGKGNTGMVLIVNAADDITNASKGTINVSSVAGRQNIAMRVDKGTVTTDAPGTPKAINDGNIYLDGDSSMGIVGTNADVKNNNGKKIATKTNLTIINGVGMATRGGNLENEGEIDLEGTGVSTNIGVYMTKGTNNPTGTFSKTSVIKVKGDDSTGALISNGTLNYGGNITAVGDGVSGLIIGDNKSNTADATVKANGTITVNNGLQSAGIYTYTDSSSGKSVTVKKGSYGIVVGKNSKLVSDGKNNVDVNVSVKGTESIGLYAGENAKLEVKDHTVNADDGAVNYDADKNSTLTLKGTGTARTGKKSLLFYLGENGTGKISLGGTMNATIEGGTTPVERGNAFYYVGNGTTFGTSEIENWAKNNFGDGNTSTLGNLNLTMNTGSRLFIAQNVGMNLSDTTGDTISSATGANITGTDYKTFMLYLSKLTINQNVDLDDTSDAYNHLEISNSSIKNKTAKVMAGTNDNQVAMAQENNKDLYLRNKVTLENEGEINLSGTRSTGIYAKFGELYNKASGVITVANKSTAMYGVGDSLLENIGKISIGTNSIGMYSEGSTTQAMKNSGIIQLSQTDSVAMSYKPDSSLAAGTIVENVGKIELTGDRNTGIYASGTSAYKARNSGIITLSDSAVINNPNVGLYTNNKAATLENTGVLNIGKNSIGIYGYEAKNSGKLNVGNAGIGIYSQNGDISLTNGKITTGTDEAVGVYTVGTSQNITNMATSFEIGDNSFGFVNVGTGNKITSNIANVGLGNKNVYVYSNDTAGLILNNTNITSTGEENYGIYSAGTVINNGNINLSSGKGSVAIYSIRGGTATNTGIINVGASDVVNKLYSVGMGAGYGTTDTGNVVNRGTINVNGKSGIGLYASGSGSTATNTAIINLNENNTTGIYVTDGAAAVNSGTITTGPGTYRNVVGVYLGEGSTLNNTGTININARNGKGVYLKGGTVINYGNITVNGETDINRTVVPFTTPDTGKELGGLIVTAPSGALSATITVNGVPQIPVVINTEARNPISVSASSIGMYVNTSGISFTNVINGLENLTSEADLIIGTEAAEITNSKYILINDPRILDTYRNAMENNPNIKWTVYSSSLTWMATPTLELGTNRITSLYLAKVPYTAWAGRESTPVKSTDTYNFADGLEQRYGVNALGSREREIFTKLNSIGNNEEILLYQAFDEMMGHQYGNLQQRINSTGNTLNKEFEHLQKDWRNPSKQNSKIKIFGMRNEYNSDTAGIINYTSNAYGVAYVHENETLKLGNSVGWYAGAVTNKFKFKDIGHSKEKQTMVKAGIFKTISPSSDYNGVLKWRISGDIFTGINEMNRKYLVVDDVFEASSNYNSYGMAIKNELEYDIRMSEKIHLRPYGSIKMEYGRFNSIKERSGQMKLEVKGNDYISVKPEIGAEFKYIQPLAVRTNLSIGLTASYENELGKTKNNKGRVRGTQADWFGIRGEKEDRDGNGKFDLKVGIDNTKFGITLNAGYDIKGKNTKGGIGFRAIY</sequence>
<reference evidence="2" key="1">
    <citation type="submission" date="2024-07" db="EMBL/GenBank/DDBJ databases">
        <authorList>
            <person name="Li X.-J."/>
            <person name="Wang X."/>
        </authorList>
    </citation>
    <scope>NUCLEOTIDE SEQUENCE</scope>
    <source>
        <strain evidence="2">HSP-342</strain>
    </source>
</reference>
<protein>
    <submittedName>
        <fullName evidence="2">Autotransporter-associated N-terminal domain-containing protein</fullName>
    </submittedName>
</protein>
<dbReference type="Pfam" id="PF03797">
    <property type="entry name" value="Autotransporter"/>
    <property type="match status" value="1"/>
</dbReference>
<dbReference type="KEGG" id="lmes:AB8B23_07575"/>
<evidence type="ECO:0000313" key="2">
    <source>
        <dbReference type="EMBL" id="XDU63798.1"/>
    </source>
</evidence>
<dbReference type="EMBL" id="CP165646">
    <property type="protein sequence ID" value="XDU63798.1"/>
    <property type="molecule type" value="Genomic_DNA"/>
</dbReference>
<dbReference type="InterPro" id="IPR005546">
    <property type="entry name" value="Autotransporte_beta"/>
</dbReference>
<name>A0AB39V912_9FUSO</name>
<feature type="domain" description="Autotransporter" evidence="1">
    <location>
        <begin position="1821"/>
        <end position="2106"/>
    </location>
</feature>
<accession>A0AB39V912</accession>
<evidence type="ECO:0000259" key="1">
    <source>
        <dbReference type="PROSITE" id="PS51208"/>
    </source>
</evidence>
<dbReference type="SMART" id="SM00869">
    <property type="entry name" value="Autotransporter"/>
    <property type="match status" value="1"/>
</dbReference>
<dbReference type="SUPFAM" id="SSF103515">
    <property type="entry name" value="Autotransporter"/>
    <property type="match status" value="1"/>
</dbReference>
<organism evidence="2">
    <name type="scientific">Leptotrichia mesophila</name>
    <dbReference type="NCBI Taxonomy" id="3239303"/>
    <lineage>
        <taxon>Bacteria</taxon>
        <taxon>Fusobacteriati</taxon>
        <taxon>Fusobacteriota</taxon>
        <taxon>Fusobacteriia</taxon>
        <taxon>Fusobacteriales</taxon>
        <taxon>Leptotrichiaceae</taxon>
        <taxon>Leptotrichia</taxon>
    </lineage>
</organism>
<dbReference type="NCBIfam" id="NF033175">
    <property type="entry name" value="fuso_auto_Nterm"/>
    <property type="match status" value="1"/>
</dbReference>
<dbReference type="RefSeq" id="WP_369712241.1">
    <property type="nucleotide sequence ID" value="NZ_CP165646.1"/>
</dbReference>
<dbReference type="InterPro" id="IPR053787">
    <property type="entry name" value="Autotransptr-assoc_N"/>
</dbReference>
<dbReference type="InterPro" id="IPR036709">
    <property type="entry name" value="Autotransporte_beta_dom_sf"/>
</dbReference>
<proteinExistence type="predicted"/>
<gene>
    <name evidence="2" type="ORF">AB8B23_07575</name>
</gene>
<dbReference type="PROSITE" id="PS51208">
    <property type="entry name" value="AUTOTRANSPORTER"/>
    <property type="match status" value="1"/>
</dbReference>